<dbReference type="Pfam" id="PF13456">
    <property type="entry name" value="RVT_3"/>
    <property type="match status" value="1"/>
</dbReference>
<dbReference type="PANTHER" id="PTHR46890">
    <property type="entry name" value="NON-LTR RETROLELEMENT REVERSE TRANSCRIPTASE-LIKE PROTEIN-RELATED"/>
    <property type="match status" value="1"/>
</dbReference>
<reference evidence="3" key="2">
    <citation type="journal article" date="2024" name="Plant">
        <title>Genomic evolution and insights into agronomic trait innovations of Sesamum species.</title>
        <authorList>
            <person name="Miao H."/>
            <person name="Wang L."/>
            <person name="Qu L."/>
            <person name="Liu H."/>
            <person name="Sun Y."/>
            <person name="Le M."/>
            <person name="Wang Q."/>
            <person name="Wei S."/>
            <person name="Zheng Y."/>
            <person name="Lin W."/>
            <person name="Duan Y."/>
            <person name="Cao H."/>
            <person name="Xiong S."/>
            <person name="Wang X."/>
            <person name="Wei L."/>
            <person name="Li C."/>
            <person name="Ma Q."/>
            <person name="Ju M."/>
            <person name="Zhao R."/>
            <person name="Li G."/>
            <person name="Mu C."/>
            <person name="Tian Q."/>
            <person name="Mei H."/>
            <person name="Zhang T."/>
            <person name="Gao T."/>
            <person name="Zhang H."/>
        </authorList>
    </citation>
    <scope>NUCLEOTIDE SEQUENCE</scope>
    <source>
        <strain evidence="3">G02</strain>
    </source>
</reference>
<dbReference type="Gene3D" id="3.60.10.10">
    <property type="entry name" value="Endonuclease/exonuclease/phosphatase"/>
    <property type="match status" value="1"/>
</dbReference>
<name>A0AAW2MF90_SESRA</name>
<dbReference type="SUPFAM" id="SSF56219">
    <property type="entry name" value="DNase I-like"/>
    <property type="match status" value="1"/>
</dbReference>
<sequence length="1430" mass="161530">MATTVGGSSPPLRSYRDAVAGVAVRPPPPPVSFDTASFRPMGMLTRDQGMKHLRRWMLAQGFRGDFSVGAINARHVFIKFALEEDYTKLWIKSICIARLLGTPLRTNVSTATLVRPSVARVCIEINLLGPLQTEIGLGFGTEMIIQPMVYERLPKYCATCKHLGHDDEECYEKIKNRGLVRPVEGEDQRASDHADLREKLDAQRAQRELHTRRKGKHVVFEDVDRRPEASSSGVKGVEDGSIAMKFQDTVHEPEPELEPEPEPEPEPLFHEEAVDGGTERDMPILRSPPEICQGIADEATCPLESAVPEEPLPQDDSPVCVEPHPDTEDVALCPSGESTLQSDTEDVTERLARHRRGRSLGDEPEAHSASPDRGKVVSPPRRIVTGSVVQYDSSRRAIYGETARIFGCGIEFERRALWDALRAVSVGASPWIVGGDFNNVLSPDERSGGSAPSGIAMSDFHDAIADCALVDAGYVGSPYTWYSRRLRQRLDWVLISSCWMSGFPKMQVAHLELSQSDHRGLLVEVECTVERKVSSFRFQQMWTTHFEFLGVVRRNWQYPKVGSGMMRLQQKLTRLKHCLKEWNKTEENFWRQKAGIRWAKDGERNTRYFHSLVQKRRFRGTIFGIQHEGGYMTDPIAIKDSAASFFQRLLTAKPVFPEEMDSEHLEDGLTDEDRRFLCVMPTLEEVREAVFSIDPDSVAGPDGFGAVFFHTCWEIIAEDVFGAVTEFFHGEKMPKGFTATTISLIPKTASPTCWSEYRPISLCNMTNKICTKLMTIRLGHVLPKVISLSQSGFVPGRLLSDNVLLAQELIHSLESRRPDANVVFKLDMAKAYDRVSWEFLYQVLQRKGFPQRWIGLVANAISHCWFSVLVNGEHAGFFHSTRGLRQGDPLSPALFVLAADYLSRGLERLFAAHPTMFYHTPGLIRVSHLAYADDLMIFTTTCHQNMELLRDFLRAYERVSGQLINGLGNDESLPWREVGLDSKCVAGHSLHLLQVIHPPKSVLITIERIFNGFFWGSYNGRKHIHWSSWAKACFPVAEGGLGIRSLAYYVRVFSMKLWWRFRGKSSLWSEYLHGRYCRNLHPTIVPYNRFVSIWHDNWFGEKPLAQLVHRDTYTMESVRYYWHEGDWNVPRFLRIIPMPFAQTICQIPIAAGQGDRIVWTESSTGDFLTKSAWEAIRQASPRRQLLADVWHRSLRPTISVFLWRLFQDRIPGTRECNKRGSVFHLNRNATKYRGVPFSTDSIILEIQRHLRTLYAARTLTSTQWKGDLHQAAVMGFIFRQQVPRAPSIVRWHAPSPSWFKLNTDGSSLGNPGLAGAAGIIRDSAGHVHLAYQFALGTGTSVLAELTVVWRGMELTLTHGLAPLVVEVDAMTLLVADVQHVFREANGAADHLAKEAASLQLTRVLHHDDITGILRGILCLDRQGVPHLRRG</sequence>
<dbReference type="InterPro" id="IPR002156">
    <property type="entry name" value="RNaseH_domain"/>
</dbReference>
<dbReference type="PROSITE" id="PS50878">
    <property type="entry name" value="RT_POL"/>
    <property type="match status" value="1"/>
</dbReference>
<dbReference type="PANTHER" id="PTHR46890:SF28">
    <property type="entry name" value="REVERSE TRANSCRIPTASE DOMAIN-CONTAINING PROTEIN"/>
    <property type="match status" value="1"/>
</dbReference>
<dbReference type="InterPro" id="IPR036397">
    <property type="entry name" value="RNaseH_sf"/>
</dbReference>
<dbReference type="InterPro" id="IPR052343">
    <property type="entry name" value="Retrotransposon-Effector_Assoc"/>
</dbReference>
<dbReference type="SUPFAM" id="SSF53098">
    <property type="entry name" value="Ribonuclease H-like"/>
    <property type="match status" value="1"/>
</dbReference>
<organism evidence="3">
    <name type="scientific">Sesamum radiatum</name>
    <name type="common">Black benniseed</name>
    <dbReference type="NCBI Taxonomy" id="300843"/>
    <lineage>
        <taxon>Eukaryota</taxon>
        <taxon>Viridiplantae</taxon>
        <taxon>Streptophyta</taxon>
        <taxon>Embryophyta</taxon>
        <taxon>Tracheophyta</taxon>
        <taxon>Spermatophyta</taxon>
        <taxon>Magnoliopsida</taxon>
        <taxon>eudicotyledons</taxon>
        <taxon>Gunneridae</taxon>
        <taxon>Pentapetalae</taxon>
        <taxon>asterids</taxon>
        <taxon>lamiids</taxon>
        <taxon>Lamiales</taxon>
        <taxon>Pedaliaceae</taxon>
        <taxon>Sesamum</taxon>
    </lineage>
</organism>
<reference evidence="3" key="1">
    <citation type="submission" date="2020-06" db="EMBL/GenBank/DDBJ databases">
        <authorList>
            <person name="Li T."/>
            <person name="Hu X."/>
            <person name="Zhang T."/>
            <person name="Song X."/>
            <person name="Zhang H."/>
            <person name="Dai N."/>
            <person name="Sheng W."/>
            <person name="Hou X."/>
            <person name="Wei L."/>
        </authorList>
    </citation>
    <scope>NUCLEOTIDE SEQUENCE</scope>
    <source>
        <strain evidence="3">G02</strain>
        <tissue evidence="3">Leaf</tissue>
    </source>
</reference>
<evidence type="ECO:0000259" key="2">
    <source>
        <dbReference type="PROSITE" id="PS50878"/>
    </source>
</evidence>
<accession>A0AAW2MF90</accession>
<dbReference type="InterPro" id="IPR044730">
    <property type="entry name" value="RNase_H-like_dom_plant"/>
</dbReference>
<dbReference type="EMBL" id="JACGWJ010000022">
    <property type="protein sequence ID" value="KAL0329097.1"/>
    <property type="molecule type" value="Genomic_DNA"/>
</dbReference>
<dbReference type="Pfam" id="PF00078">
    <property type="entry name" value="RVT_1"/>
    <property type="match status" value="1"/>
</dbReference>
<dbReference type="InterPro" id="IPR026960">
    <property type="entry name" value="RVT-Znf"/>
</dbReference>
<feature type="compositionally biased region" description="Basic and acidic residues" evidence="1">
    <location>
        <begin position="359"/>
        <end position="375"/>
    </location>
</feature>
<protein>
    <submittedName>
        <fullName evidence="3">Ribonuclease H protein</fullName>
    </submittedName>
</protein>
<gene>
    <name evidence="3" type="ORF">Sradi_4896400</name>
</gene>
<feature type="domain" description="Reverse transcriptase" evidence="2">
    <location>
        <begin position="726"/>
        <end position="990"/>
    </location>
</feature>
<feature type="region of interest" description="Disordered" evidence="1">
    <location>
        <begin position="306"/>
        <end position="379"/>
    </location>
</feature>
<dbReference type="InterPro" id="IPR000477">
    <property type="entry name" value="RT_dom"/>
</dbReference>
<dbReference type="GO" id="GO:0003676">
    <property type="term" value="F:nucleic acid binding"/>
    <property type="evidence" value="ECO:0007669"/>
    <property type="project" value="InterPro"/>
</dbReference>
<dbReference type="CDD" id="cd01650">
    <property type="entry name" value="RT_nLTR_like"/>
    <property type="match status" value="1"/>
</dbReference>
<evidence type="ECO:0000313" key="3">
    <source>
        <dbReference type="EMBL" id="KAL0329097.1"/>
    </source>
</evidence>
<proteinExistence type="predicted"/>
<dbReference type="InterPro" id="IPR036691">
    <property type="entry name" value="Endo/exonu/phosph_ase_sf"/>
</dbReference>
<evidence type="ECO:0000256" key="1">
    <source>
        <dbReference type="SAM" id="MobiDB-lite"/>
    </source>
</evidence>
<dbReference type="CDD" id="cd06222">
    <property type="entry name" value="RNase_H_like"/>
    <property type="match status" value="1"/>
</dbReference>
<comment type="caution">
    <text evidence="3">The sequence shown here is derived from an EMBL/GenBank/DDBJ whole genome shotgun (WGS) entry which is preliminary data.</text>
</comment>
<dbReference type="Pfam" id="PF13966">
    <property type="entry name" value="zf-RVT"/>
    <property type="match status" value="1"/>
</dbReference>
<dbReference type="InterPro" id="IPR012337">
    <property type="entry name" value="RNaseH-like_sf"/>
</dbReference>
<dbReference type="GO" id="GO:0004523">
    <property type="term" value="F:RNA-DNA hybrid ribonuclease activity"/>
    <property type="evidence" value="ECO:0007669"/>
    <property type="project" value="InterPro"/>
</dbReference>
<dbReference type="Gene3D" id="3.30.420.10">
    <property type="entry name" value="Ribonuclease H-like superfamily/Ribonuclease H"/>
    <property type="match status" value="1"/>
</dbReference>